<sequence>MNEALAPEVYNFMRIMVLQASSVYCVLKTKTDSLQSARCGQMGLNGYPTGANSKARGSGQEFLRHRDDMSLEDVRLS</sequence>
<evidence type="ECO:0000313" key="2">
    <source>
        <dbReference type="Proteomes" id="UP000000305"/>
    </source>
</evidence>
<keyword evidence="2" id="KW-1185">Reference proteome</keyword>
<proteinExistence type="predicted"/>
<protein>
    <submittedName>
        <fullName evidence="1">Uncharacterized protein</fullName>
    </submittedName>
</protein>
<dbReference type="KEGG" id="dpx:DAPPUDRAFT_244714"/>
<dbReference type="AlphaFoldDB" id="E9GLM1"/>
<accession>E9GLM1</accession>
<evidence type="ECO:0000313" key="1">
    <source>
        <dbReference type="EMBL" id="EFX79666.1"/>
    </source>
</evidence>
<gene>
    <name evidence="1" type="ORF">DAPPUDRAFT_244714</name>
</gene>
<dbReference type="HOGENOM" id="CLU_2640624_0_0_1"/>
<reference evidence="1 2" key="1">
    <citation type="journal article" date="2011" name="Science">
        <title>The ecoresponsive genome of Daphnia pulex.</title>
        <authorList>
            <person name="Colbourne J.K."/>
            <person name="Pfrender M.E."/>
            <person name="Gilbert D."/>
            <person name="Thomas W.K."/>
            <person name="Tucker A."/>
            <person name="Oakley T.H."/>
            <person name="Tokishita S."/>
            <person name="Aerts A."/>
            <person name="Arnold G.J."/>
            <person name="Basu M.K."/>
            <person name="Bauer D.J."/>
            <person name="Caceres C.E."/>
            <person name="Carmel L."/>
            <person name="Casola C."/>
            <person name="Choi J.H."/>
            <person name="Detter J.C."/>
            <person name="Dong Q."/>
            <person name="Dusheyko S."/>
            <person name="Eads B.D."/>
            <person name="Frohlich T."/>
            <person name="Geiler-Samerotte K.A."/>
            <person name="Gerlach D."/>
            <person name="Hatcher P."/>
            <person name="Jogdeo S."/>
            <person name="Krijgsveld J."/>
            <person name="Kriventseva E.V."/>
            <person name="Kultz D."/>
            <person name="Laforsch C."/>
            <person name="Lindquist E."/>
            <person name="Lopez J."/>
            <person name="Manak J.R."/>
            <person name="Muller J."/>
            <person name="Pangilinan J."/>
            <person name="Patwardhan R.P."/>
            <person name="Pitluck S."/>
            <person name="Pritham E.J."/>
            <person name="Rechtsteiner A."/>
            <person name="Rho M."/>
            <person name="Rogozin I.B."/>
            <person name="Sakarya O."/>
            <person name="Salamov A."/>
            <person name="Schaack S."/>
            <person name="Shapiro H."/>
            <person name="Shiga Y."/>
            <person name="Skalitzky C."/>
            <person name="Smith Z."/>
            <person name="Souvorov A."/>
            <person name="Sung W."/>
            <person name="Tang Z."/>
            <person name="Tsuchiya D."/>
            <person name="Tu H."/>
            <person name="Vos H."/>
            <person name="Wang M."/>
            <person name="Wolf Y.I."/>
            <person name="Yamagata H."/>
            <person name="Yamada T."/>
            <person name="Ye Y."/>
            <person name="Shaw J.R."/>
            <person name="Andrews J."/>
            <person name="Crease T.J."/>
            <person name="Tang H."/>
            <person name="Lucas S.M."/>
            <person name="Robertson H.M."/>
            <person name="Bork P."/>
            <person name="Koonin E.V."/>
            <person name="Zdobnov E.M."/>
            <person name="Grigoriev I.V."/>
            <person name="Lynch M."/>
            <person name="Boore J.L."/>
        </authorList>
    </citation>
    <scope>NUCLEOTIDE SEQUENCE [LARGE SCALE GENOMIC DNA]</scope>
</reference>
<dbReference type="EMBL" id="GL732551">
    <property type="protein sequence ID" value="EFX79666.1"/>
    <property type="molecule type" value="Genomic_DNA"/>
</dbReference>
<dbReference type="InParanoid" id="E9GLM1"/>
<organism evidence="1 2">
    <name type="scientific">Daphnia pulex</name>
    <name type="common">Water flea</name>
    <dbReference type="NCBI Taxonomy" id="6669"/>
    <lineage>
        <taxon>Eukaryota</taxon>
        <taxon>Metazoa</taxon>
        <taxon>Ecdysozoa</taxon>
        <taxon>Arthropoda</taxon>
        <taxon>Crustacea</taxon>
        <taxon>Branchiopoda</taxon>
        <taxon>Diplostraca</taxon>
        <taxon>Cladocera</taxon>
        <taxon>Anomopoda</taxon>
        <taxon>Daphniidae</taxon>
        <taxon>Daphnia</taxon>
    </lineage>
</organism>
<name>E9GLM1_DAPPU</name>
<dbReference type="Proteomes" id="UP000000305">
    <property type="component" value="Unassembled WGS sequence"/>
</dbReference>